<dbReference type="AlphaFoldDB" id="A0A699HVT8"/>
<accession>A0A699HVT8</accession>
<protein>
    <submittedName>
        <fullName evidence="2">Uncharacterized protein</fullName>
    </submittedName>
</protein>
<dbReference type="EMBL" id="BKCJ010199087">
    <property type="protein sequence ID" value="GEY67433.1"/>
    <property type="molecule type" value="Genomic_DNA"/>
</dbReference>
<comment type="caution">
    <text evidence="2">The sequence shown here is derived from an EMBL/GenBank/DDBJ whole genome shotgun (WGS) entry which is preliminary data.</text>
</comment>
<reference evidence="2" key="1">
    <citation type="journal article" date="2019" name="Sci. Rep.">
        <title>Draft genome of Tanacetum cinerariifolium, the natural source of mosquito coil.</title>
        <authorList>
            <person name="Yamashiro T."/>
            <person name="Shiraishi A."/>
            <person name="Satake H."/>
            <person name="Nakayama K."/>
        </authorList>
    </citation>
    <scope>NUCLEOTIDE SEQUENCE</scope>
</reference>
<feature type="compositionally biased region" description="Basic and acidic residues" evidence="1">
    <location>
        <begin position="91"/>
        <end position="102"/>
    </location>
</feature>
<proteinExistence type="predicted"/>
<feature type="region of interest" description="Disordered" evidence="1">
    <location>
        <begin position="58"/>
        <end position="102"/>
    </location>
</feature>
<evidence type="ECO:0000313" key="2">
    <source>
        <dbReference type="EMBL" id="GEY67433.1"/>
    </source>
</evidence>
<gene>
    <name evidence="2" type="ORF">Tci_439407</name>
</gene>
<name>A0A699HVT8_TANCI</name>
<sequence>MESSATREYLSLIHTFFLAHTVGGVFLNPANKALYAPTPPSGVPYTKDEIMVIVHGGKQRGNNPSVGRVLPEQGTVIPPSPSCTHSSDVTKLNKREKLLTKR</sequence>
<organism evidence="2">
    <name type="scientific">Tanacetum cinerariifolium</name>
    <name type="common">Dalmatian daisy</name>
    <name type="synonym">Chrysanthemum cinerariifolium</name>
    <dbReference type="NCBI Taxonomy" id="118510"/>
    <lineage>
        <taxon>Eukaryota</taxon>
        <taxon>Viridiplantae</taxon>
        <taxon>Streptophyta</taxon>
        <taxon>Embryophyta</taxon>
        <taxon>Tracheophyta</taxon>
        <taxon>Spermatophyta</taxon>
        <taxon>Magnoliopsida</taxon>
        <taxon>eudicotyledons</taxon>
        <taxon>Gunneridae</taxon>
        <taxon>Pentapetalae</taxon>
        <taxon>asterids</taxon>
        <taxon>campanulids</taxon>
        <taxon>Asterales</taxon>
        <taxon>Asteraceae</taxon>
        <taxon>Asteroideae</taxon>
        <taxon>Anthemideae</taxon>
        <taxon>Anthemidinae</taxon>
        <taxon>Tanacetum</taxon>
    </lineage>
</organism>
<evidence type="ECO:0000256" key="1">
    <source>
        <dbReference type="SAM" id="MobiDB-lite"/>
    </source>
</evidence>